<gene>
    <name evidence="4" type="ORF">GWP43_06980</name>
</gene>
<dbReference type="PIRSF" id="PIRSF005572">
    <property type="entry name" value="NifS"/>
    <property type="match status" value="1"/>
</dbReference>
<evidence type="ECO:0000313" key="5">
    <source>
        <dbReference type="Proteomes" id="UP000464374"/>
    </source>
</evidence>
<dbReference type="EMBL" id="CP048020">
    <property type="protein sequence ID" value="QHX43230.1"/>
    <property type="molecule type" value="Genomic_DNA"/>
</dbReference>
<sequence>MIYLDWAASAIPYTDEIEAAYREATAVFANPSAQHRFGKEARNMLEKARSRCAAVLGVPAETLYFTSGASESNSLVLLSLLTRPATGSLIISNIEHPSVREQAAVLEHCGWTILKAPSDKSGCITPDAVLHTLREDTVLVAIMGVNNEIGSVQPVRDIAQALKAHTAGKRPVHFHVDMVQSIGKLPVAELGLADVHSASMSAHKIGGLRGIGLLYLKQPLNSGIRGGSQERNIRPGTENLAGACALARCLEKTYTDFQQKFERAGELSRFLIEALCRIPECSIIPSARIPVEKISNAAVPDNIKCAHAFSPWIIQASFKNVPAEVMTRCLSDRDIFVSAGSACSSKTKVRPILAALSVSPEIAQNAIRISIGHSTEKSDLEQFVAAVREVVTDFN</sequence>
<dbReference type="InterPro" id="IPR015424">
    <property type="entry name" value="PyrdxlP-dep_Trfase"/>
</dbReference>
<evidence type="ECO:0000259" key="3">
    <source>
        <dbReference type="Pfam" id="PF00266"/>
    </source>
</evidence>
<comment type="cofactor">
    <cofactor evidence="1">
        <name>pyridoxal 5'-phosphate</name>
        <dbReference type="ChEBI" id="CHEBI:597326"/>
    </cofactor>
</comment>
<dbReference type="SUPFAM" id="SSF53383">
    <property type="entry name" value="PLP-dependent transferases"/>
    <property type="match status" value="1"/>
</dbReference>
<dbReference type="Gene3D" id="3.40.640.10">
    <property type="entry name" value="Type I PLP-dependent aspartate aminotransferase-like (Major domain)"/>
    <property type="match status" value="1"/>
</dbReference>
<dbReference type="KEGG" id="trz:GWP43_06980"/>
<dbReference type="AlphaFoldDB" id="A0A6P1Y1T5"/>
<reference evidence="4 5" key="1">
    <citation type="submission" date="2020-01" db="EMBL/GenBank/DDBJ databases">
        <title>Complete genome sequence of a human oral phylogroup 1 Treponema sp. strain ATCC 700766, originally isolated from periodontitis dental plaque.</title>
        <authorList>
            <person name="Chan Y."/>
            <person name="Huo Y.-B."/>
            <person name="Yu X.-L."/>
            <person name="Zeng H."/>
            <person name="Leung W.-K."/>
            <person name="Watt R.M."/>
        </authorList>
    </citation>
    <scope>NUCLEOTIDE SEQUENCE [LARGE SCALE GENOMIC DNA]</scope>
    <source>
        <strain evidence="4 5">OMZ 804</strain>
    </source>
</reference>
<dbReference type="PANTHER" id="PTHR11601">
    <property type="entry name" value="CYSTEINE DESULFURYLASE FAMILY MEMBER"/>
    <property type="match status" value="1"/>
</dbReference>
<dbReference type="InterPro" id="IPR000192">
    <property type="entry name" value="Aminotrans_V_dom"/>
</dbReference>
<dbReference type="InterPro" id="IPR015421">
    <property type="entry name" value="PyrdxlP-dep_Trfase_major"/>
</dbReference>
<dbReference type="RefSeq" id="WP_162663559.1">
    <property type="nucleotide sequence ID" value="NZ_CP048020.1"/>
</dbReference>
<feature type="domain" description="Aminotransferase class V" evidence="3">
    <location>
        <begin position="2"/>
        <end position="383"/>
    </location>
</feature>
<dbReference type="Pfam" id="PF00266">
    <property type="entry name" value="Aminotran_5"/>
    <property type="match status" value="1"/>
</dbReference>
<keyword evidence="2" id="KW-0663">Pyridoxal phosphate</keyword>
<evidence type="ECO:0000313" key="4">
    <source>
        <dbReference type="EMBL" id="QHX43230.1"/>
    </source>
</evidence>
<dbReference type="Proteomes" id="UP000464374">
    <property type="component" value="Chromosome"/>
</dbReference>
<evidence type="ECO:0000256" key="2">
    <source>
        <dbReference type="ARBA" id="ARBA00022898"/>
    </source>
</evidence>
<protein>
    <submittedName>
        <fullName evidence="4">Cysteine desulfurase</fullName>
    </submittedName>
</protein>
<dbReference type="PANTHER" id="PTHR11601:SF50">
    <property type="entry name" value="CYSTEINE DESULFURASE ISCS 2-RELATED"/>
    <property type="match status" value="1"/>
</dbReference>
<organism evidence="4 5">
    <name type="scientific">Treponema vincentii</name>
    <dbReference type="NCBI Taxonomy" id="69710"/>
    <lineage>
        <taxon>Bacteria</taxon>
        <taxon>Pseudomonadati</taxon>
        <taxon>Spirochaetota</taxon>
        <taxon>Spirochaetia</taxon>
        <taxon>Spirochaetales</taxon>
        <taxon>Treponemataceae</taxon>
        <taxon>Treponema</taxon>
    </lineage>
</organism>
<name>A0A6P1Y1T5_9SPIR</name>
<dbReference type="Gene3D" id="3.90.1150.10">
    <property type="entry name" value="Aspartate Aminotransferase, domain 1"/>
    <property type="match status" value="1"/>
</dbReference>
<dbReference type="InterPro" id="IPR015422">
    <property type="entry name" value="PyrdxlP-dep_Trfase_small"/>
</dbReference>
<proteinExistence type="predicted"/>
<accession>A0A6P1Y1T5</accession>
<dbReference type="Gene3D" id="1.10.260.50">
    <property type="match status" value="1"/>
</dbReference>
<evidence type="ECO:0000256" key="1">
    <source>
        <dbReference type="ARBA" id="ARBA00001933"/>
    </source>
</evidence>
<dbReference type="InterPro" id="IPR016454">
    <property type="entry name" value="Cysteine_dSase"/>
</dbReference>